<sequence length="157" mass="18294">MWGANDFTLYSHPYCRCCGSSEVMTLDKAIEDCDEWERQSKLVLARLWRAIHCLDELERNEFVSDALEHVSIEDSYELECGLDSYLLSSADHLPHRYWHSEDFECDDLNEIEESILDDLLTERKHAFLRIWKNFDEKTKTSFLKHVSASGNTLAGKA</sequence>
<proteinExistence type="predicted"/>
<dbReference type="AlphaFoldDB" id="A0A1X7A5K7"/>
<organism evidence="1 2">
    <name type="scientific">Roseovarius albus</name>
    <dbReference type="NCBI Taxonomy" id="1247867"/>
    <lineage>
        <taxon>Bacteria</taxon>
        <taxon>Pseudomonadati</taxon>
        <taxon>Pseudomonadota</taxon>
        <taxon>Alphaproteobacteria</taxon>
        <taxon>Rhodobacterales</taxon>
        <taxon>Roseobacteraceae</taxon>
        <taxon>Roseovarius</taxon>
    </lineage>
</organism>
<dbReference type="Proteomes" id="UP000193061">
    <property type="component" value="Unassembled WGS sequence"/>
</dbReference>
<evidence type="ECO:0000313" key="1">
    <source>
        <dbReference type="EMBL" id="SLN70768.1"/>
    </source>
</evidence>
<protein>
    <submittedName>
        <fullName evidence="1">Uncharacterized protein</fullName>
    </submittedName>
</protein>
<reference evidence="1 2" key="1">
    <citation type="submission" date="2017-03" db="EMBL/GenBank/DDBJ databases">
        <authorList>
            <person name="Afonso C.L."/>
            <person name="Miller P.J."/>
            <person name="Scott M.A."/>
            <person name="Spackman E."/>
            <person name="Goraichik I."/>
            <person name="Dimitrov K.M."/>
            <person name="Suarez D.L."/>
            <person name="Swayne D.E."/>
        </authorList>
    </citation>
    <scope>NUCLEOTIDE SEQUENCE [LARGE SCALE GENOMIC DNA]</scope>
    <source>
        <strain evidence="1 2">CECT 7450</strain>
    </source>
</reference>
<dbReference type="EMBL" id="FWFX01000017">
    <property type="protein sequence ID" value="SLN70768.1"/>
    <property type="molecule type" value="Genomic_DNA"/>
</dbReference>
<gene>
    <name evidence="1" type="ORF">ROA7450_03858</name>
</gene>
<keyword evidence="2" id="KW-1185">Reference proteome</keyword>
<accession>A0A1X7A5K7</accession>
<evidence type="ECO:0000313" key="2">
    <source>
        <dbReference type="Proteomes" id="UP000193061"/>
    </source>
</evidence>
<name>A0A1X7A5K7_9RHOB</name>